<evidence type="ECO:0000313" key="5">
    <source>
        <dbReference type="Proteomes" id="UP000306740"/>
    </source>
</evidence>
<keyword evidence="2" id="KW-1133">Transmembrane helix</keyword>
<feature type="transmembrane region" description="Helical" evidence="2">
    <location>
        <begin position="28"/>
        <end position="46"/>
    </location>
</feature>
<keyword evidence="2" id="KW-0812">Transmembrane</keyword>
<evidence type="ECO:0000256" key="2">
    <source>
        <dbReference type="SAM" id="Phobius"/>
    </source>
</evidence>
<reference evidence="4 5" key="1">
    <citation type="submission" date="2019-05" db="EMBL/GenBank/DDBJ databases">
        <title>Mumia sp. nov., isolated from the intestinal contents of plateau pika (Ochotona curzoniae) in the Qinghai-Tibet plateau of China.</title>
        <authorList>
            <person name="Tian Z."/>
        </authorList>
    </citation>
    <scope>NUCLEOTIDE SEQUENCE [LARGE SCALE GENOMIC DNA]</scope>
    <source>
        <strain evidence="5">527</strain>
        <strain evidence="4">Z527</strain>
    </source>
</reference>
<evidence type="ECO:0000313" key="3">
    <source>
        <dbReference type="EMBL" id="TNC31245.1"/>
    </source>
</evidence>
<keyword evidence="2" id="KW-0472">Membrane</keyword>
<dbReference type="Proteomes" id="UP000306740">
    <property type="component" value="Unassembled WGS sequence"/>
</dbReference>
<dbReference type="RefSeq" id="WP_139106216.1">
    <property type="nucleotide sequence ID" value="NZ_VDFR01000071.1"/>
</dbReference>
<feature type="region of interest" description="Disordered" evidence="1">
    <location>
        <begin position="1"/>
        <end position="22"/>
    </location>
</feature>
<dbReference type="EMBL" id="VDFR01000206">
    <property type="protein sequence ID" value="TNC31245.1"/>
    <property type="molecule type" value="Genomic_DNA"/>
</dbReference>
<evidence type="ECO:0000313" key="4">
    <source>
        <dbReference type="EMBL" id="TNC44894.1"/>
    </source>
</evidence>
<dbReference type="OrthoDB" id="3747689at2"/>
<comment type="caution">
    <text evidence="4">The sequence shown here is derived from an EMBL/GenBank/DDBJ whole genome shotgun (WGS) entry which is preliminary data.</text>
</comment>
<gene>
    <name evidence="4" type="ORF">FHE65_15805</name>
    <name evidence="3" type="ORF">FHE65_31695</name>
</gene>
<accession>A0A5C4MP27</accession>
<evidence type="ECO:0000256" key="1">
    <source>
        <dbReference type="SAM" id="MobiDB-lite"/>
    </source>
</evidence>
<sequence>MPTLAKRTAPAPADTRRLQRPRWSHPRAVGGVALVAVCVVLGGLLVSRVSDTTEIWALRADVRAGEPVQVDDLERVDARLDGTALARYLTTEDGDALVDRAAIAVWGRDMVAGELVPDAALVSSSSGGGVELPLQVAQASVPADLGEGHQVDVWVAPGESGVEPSAEARRVLDDVTVVAVAGSDTAWGDASTRGVVVRVDDDSEELLPRALAALESGTVTLVRRTAAGS</sequence>
<name>A0A5C4MP27_9ACTN</name>
<dbReference type="EMBL" id="VDFR01000071">
    <property type="protein sequence ID" value="TNC44894.1"/>
    <property type="molecule type" value="Genomic_DNA"/>
</dbReference>
<protein>
    <recommendedName>
        <fullName evidence="6">SAF domain-containing protein</fullName>
    </recommendedName>
</protein>
<organism evidence="4 5">
    <name type="scientific">Mumia zhuanghuii</name>
    <dbReference type="NCBI Taxonomy" id="2585211"/>
    <lineage>
        <taxon>Bacteria</taxon>
        <taxon>Bacillati</taxon>
        <taxon>Actinomycetota</taxon>
        <taxon>Actinomycetes</taxon>
        <taxon>Propionibacteriales</taxon>
        <taxon>Nocardioidaceae</taxon>
        <taxon>Mumia</taxon>
    </lineage>
</organism>
<evidence type="ECO:0008006" key="6">
    <source>
        <dbReference type="Google" id="ProtNLM"/>
    </source>
</evidence>
<dbReference type="AlphaFoldDB" id="A0A5C4MP27"/>
<proteinExistence type="predicted"/>